<accession>A0A2A9NBV5</accession>
<evidence type="ECO:0000313" key="3">
    <source>
        <dbReference type="Proteomes" id="UP000242287"/>
    </source>
</evidence>
<dbReference type="Proteomes" id="UP000242287">
    <property type="component" value="Unassembled WGS sequence"/>
</dbReference>
<dbReference type="AlphaFoldDB" id="A0A2A9NBV5"/>
<proteinExistence type="predicted"/>
<reference evidence="2 3" key="1">
    <citation type="submission" date="2014-02" db="EMBL/GenBank/DDBJ databases">
        <title>Transposable element dynamics among asymbiotic and ectomycorrhizal Amanita fungi.</title>
        <authorList>
            <consortium name="DOE Joint Genome Institute"/>
            <person name="Hess J."/>
            <person name="Skrede I."/>
            <person name="Wolfe B."/>
            <person name="LaButti K."/>
            <person name="Ohm R.A."/>
            <person name="Grigoriev I.V."/>
            <person name="Pringle A."/>
        </authorList>
    </citation>
    <scope>NUCLEOTIDE SEQUENCE [LARGE SCALE GENOMIC DNA]</scope>
    <source>
        <strain evidence="2 3">SKay4041</strain>
    </source>
</reference>
<dbReference type="OrthoDB" id="3237291at2759"/>
<sequence length="265" mass="28567">MDLAAKALKGEEGCPKTPEMGERRKQVVRSRRVQDCFLGLENRQAPPSPEDSVPVITPPEQSTEFSGSGSTSVIAWPSVSPKKGGIARAASFAERIWNRAGTKSGASALSVNEIKDCIAAEALNEPLPTDTDYKSARFNYLDSCPIFVLARKYGTGPLSDDSPKISELSPPGQVFGSPTSFDATEVLSAAMSLPNPHSGDILFSMPFRHLSLRALIFLNGTKLSDLFHGRRWTWSVGDDVKDEADDHDAGSAAFLVHRSENACVS</sequence>
<gene>
    <name evidence="2" type="ORF">AMATHDRAFT_9821</name>
</gene>
<name>A0A2A9NBV5_9AGAR</name>
<organism evidence="2 3">
    <name type="scientific">Amanita thiersii Skay4041</name>
    <dbReference type="NCBI Taxonomy" id="703135"/>
    <lineage>
        <taxon>Eukaryota</taxon>
        <taxon>Fungi</taxon>
        <taxon>Dikarya</taxon>
        <taxon>Basidiomycota</taxon>
        <taxon>Agaricomycotina</taxon>
        <taxon>Agaricomycetes</taxon>
        <taxon>Agaricomycetidae</taxon>
        <taxon>Agaricales</taxon>
        <taxon>Pluteineae</taxon>
        <taxon>Amanitaceae</taxon>
        <taxon>Amanita</taxon>
    </lineage>
</organism>
<dbReference type="EMBL" id="KZ302511">
    <property type="protein sequence ID" value="PFH45182.1"/>
    <property type="molecule type" value="Genomic_DNA"/>
</dbReference>
<keyword evidence="3" id="KW-1185">Reference proteome</keyword>
<evidence type="ECO:0000313" key="2">
    <source>
        <dbReference type="EMBL" id="PFH45182.1"/>
    </source>
</evidence>
<feature type="compositionally biased region" description="Basic and acidic residues" evidence="1">
    <location>
        <begin position="8"/>
        <end position="25"/>
    </location>
</feature>
<evidence type="ECO:0000256" key="1">
    <source>
        <dbReference type="SAM" id="MobiDB-lite"/>
    </source>
</evidence>
<feature type="region of interest" description="Disordered" evidence="1">
    <location>
        <begin position="1"/>
        <end position="28"/>
    </location>
</feature>
<protein>
    <submittedName>
        <fullName evidence="2">Uncharacterized protein</fullName>
    </submittedName>
</protein>